<evidence type="ECO:0000256" key="1">
    <source>
        <dbReference type="ARBA" id="ARBA00023125"/>
    </source>
</evidence>
<sequence>MLSIGELAAQAGATVRALRYYEEQGLLEADRTSGGQRRYPESAVERVRTLQTLYAAGLSSTSIAAVCPPDADPHPHEPSAPCLHLLDAERQKLERQAQELNATRERLDAVIRAASGV</sequence>
<feature type="coiled-coil region" evidence="2">
    <location>
        <begin position="83"/>
        <end position="113"/>
    </location>
</feature>
<evidence type="ECO:0000313" key="4">
    <source>
        <dbReference type="EMBL" id="MCD5315029.1"/>
    </source>
</evidence>
<evidence type="ECO:0000259" key="3">
    <source>
        <dbReference type="PROSITE" id="PS50937"/>
    </source>
</evidence>
<keyword evidence="2" id="KW-0175">Coiled coil</keyword>
<feature type="domain" description="HTH merR-type" evidence="3">
    <location>
        <begin position="1"/>
        <end position="69"/>
    </location>
</feature>
<dbReference type="PRINTS" id="PR00040">
    <property type="entry name" value="HTHMERR"/>
</dbReference>
<dbReference type="SMART" id="SM00422">
    <property type="entry name" value="HTH_MERR"/>
    <property type="match status" value="1"/>
</dbReference>
<dbReference type="RefSeq" id="WP_231447835.1">
    <property type="nucleotide sequence ID" value="NZ_JAJOMB010000019.1"/>
</dbReference>
<gene>
    <name evidence="4" type="ORF">LR394_29405</name>
</gene>
<organism evidence="4 5">
    <name type="scientific">Kineosporia babensis</name>
    <dbReference type="NCBI Taxonomy" id="499548"/>
    <lineage>
        <taxon>Bacteria</taxon>
        <taxon>Bacillati</taxon>
        <taxon>Actinomycetota</taxon>
        <taxon>Actinomycetes</taxon>
        <taxon>Kineosporiales</taxon>
        <taxon>Kineosporiaceae</taxon>
        <taxon>Kineosporia</taxon>
    </lineage>
</organism>
<dbReference type="PANTHER" id="PTHR30204">
    <property type="entry name" value="REDOX-CYCLING DRUG-SENSING TRANSCRIPTIONAL ACTIVATOR SOXR"/>
    <property type="match status" value="1"/>
</dbReference>
<accession>A0A9X1NJN9</accession>
<dbReference type="InterPro" id="IPR047057">
    <property type="entry name" value="MerR_fam"/>
</dbReference>
<dbReference type="PANTHER" id="PTHR30204:SF97">
    <property type="entry name" value="MERR FAMILY REGULATORY PROTEIN"/>
    <property type="match status" value="1"/>
</dbReference>
<dbReference type="Proteomes" id="UP001138997">
    <property type="component" value="Unassembled WGS sequence"/>
</dbReference>
<dbReference type="InterPro" id="IPR009061">
    <property type="entry name" value="DNA-bd_dom_put_sf"/>
</dbReference>
<dbReference type="InterPro" id="IPR000551">
    <property type="entry name" value="MerR-type_HTH_dom"/>
</dbReference>
<dbReference type="EMBL" id="JAJOMB010000019">
    <property type="protein sequence ID" value="MCD5315029.1"/>
    <property type="molecule type" value="Genomic_DNA"/>
</dbReference>
<protein>
    <submittedName>
        <fullName evidence="4">MerR family transcriptional regulator</fullName>
    </submittedName>
</protein>
<proteinExistence type="predicted"/>
<dbReference type="GO" id="GO:0003677">
    <property type="term" value="F:DNA binding"/>
    <property type="evidence" value="ECO:0007669"/>
    <property type="project" value="UniProtKB-KW"/>
</dbReference>
<keyword evidence="5" id="KW-1185">Reference proteome</keyword>
<reference evidence="4" key="1">
    <citation type="submission" date="2021-11" db="EMBL/GenBank/DDBJ databases">
        <title>Streptomyces corallinus and Kineosporia corallina sp. nov., two new coral-derived marine actinobacteria.</title>
        <authorList>
            <person name="Buangrab K."/>
            <person name="Sutthacheep M."/>
            <person name="Yeemin T."/>
            <person name="Harunari E."/>
            <person name="Igarashi Y."/>
            <person name="Sripreechasak P."/>
            <person name="Kanchanasin P."/>
            <person name="Tanasupawat S."/>
            <person name="Phongsopitanun W."/>
        </authorList>
    </citation>
    <scope>NUCLEOTIDE SEQUENCE</scope>
    <source>
        <strain evidence="4">JCM 31032</strain>
    </source>
</reference>
<dbReference type="AlphaFoldDB" id="A0A9X1NJN9"/>
<name>A0A9X1NJN9_9ACTN</name>
<dbReference type="SUPFAM" id="SSF46955">
    <property type="entry name" value="Putative DNA-binding domain"/>
    <property type="match status" value="1"/>
</dbReference>
<dbReference type="Gene3D" id="1.10.1660.10">
    <property type="match status" value="1"/>
</dbReference>
<dbReference type="Pfam" id="PF13411">
    <property type="entry name" value="MerR_1"/>
    <property type="match status" value="1"/>
</dbReference>
<dbReference type="PROSITE" id="PS50937">
    <property type="entry name" value="HTH_MERR_2"/>
    <property type="match status" value="1"/>
</dbReference>
<evidence type="ECO:0000313" key="5">
    <source>
        <dbReference type="Proteomes" id="UP001138997"/>
    </source>
</evidence>
<evidence type="ECO:0000256" key="2">
    <source>
        <dbReference type="SAM" id="Coils"/>
    </source>
</evidence>
<keyword evidence="1" id="KW-0238">DNA-binding</keyword>
<comment type="caution">
    <text evidence="4">The sequence shown here is derived from an EMBL/GenBank/DDBJ whole genome shotgun (WGS) entry which is preliminary data.</text>
</comment>
<dbReference type="GO" id="GO:0003700">
    <property type="term" value="F:DNA-binding transcription factor activity"/>
    <property type="evidence" value="ECO:0007669"/>
    <property type="project" value="InterPro"/>
</dbReference>